<dbReference type="GO" id="GO:0046872">
    <property type="term" value="F:metal ion binding"/>
    <property type="evidence" value="ECO:0007669"/>
    <property type="project" value="UniProtKB-KW"/>
</dbReference>
<evidence type="ECO:0000313" key="7">
    <source>
        <dbReference type="Proteomes" id="UP000001055"/>
    </source>
</evidence>
<feature type="domain" description="Tyrosinase copper-binding" evidence="4">
    <location>
        <begin position="91"/>
        <end position="108"/>
    </location>
</feature>
<evidence type="ECO:0000259" key="4">
    <source>
        <dbReference type="PROSITE" id="PS00497"/>
    </source>
</evidence>
<dbReference type="InterPro" id="IPR050316">
    <property type="entry name" value="Tyrosinase/Hemocyanin"/>
</dbReference>
<dbReference type="KEGG" id="pno:SNOG_15093"/>
<proteinExistence type="predicted"/>
<dbReference type="AlphaFoldDB" id="Q0TZT9"/>
<dbReference type="InterPro" id="IPR002227">
    <property type="entry name" value="Tyrosinase_Cu-bd"/>
</dbReference>
<dbReference type="PRINTS" id="PR00092">
    <property type="entry name" value="TYROSINASE"/>
</dbReference>
<organism evidence="6 7">
    <name type="scientific">Phaeosphaeria nodorum (strain SN15 / ATCC MYA-4574 / FGSC 10173)</name>
    <name type="common">Glume blotch fungus</name>
    <name type="synonym">Parastagonospora nodorum</name>
    <dbReference type="NCBI Taxonomy" id="321614"/>
    <lineage>
        <taxon>Eukaryota</taxon>
        <taxon>Fungi</taxon>
        <taxon>Dikarya</taxon>
        <taxon>Ascomycota</taxon>
        <taxon>Pezizomycotina</taxon>
        <taxon>Dothideomycetes</taxon>
        <taxon>Pleosporomycetidae</taxon>
        <taxon>Pleosporales</taxon>
        <taxon>Pleosporineae</taxon>
        <taxon>Phaeosphaeriaceae</taxon>
        <taxon>Parastagonospora</taxon>
    </lineage>
</organism>
<dbReference type="VEuPathDB" id="FungiDB:JI435_437160"/>
<dbReference type="PANTHER" id="PTHR11474">
    <property type="entry name" value="TYROSINASE FAMILY MEMBER"/>
    <property type="match status" value="1"/>
</dbReference>
<dbReference type="Pfam" id="PF00264">
    <property type="entry name" value="Tyrosinase"/>
    <property type="match status" value="1"/>
</dbReference>
<feature type="signal peptide" evidence="3">
    <location>
        <begin position="1"/>
        <end position="21"/>
    </location>
</feature>
<evidence type="ECO:0000259" key="5">
    <source>
        <dbReference type="PROSITE" id="PS00498"/>
    </source>
</evidence>
<dbReference type="InParanoid" id="Q0TZT9"/>
<evidence type="ECO:0000256" key="3">
    <source>
        <dbReference type="SAM" id="SignalP"/>
    </source>
</evidence>
<dbReference type="GO" id="GO:0016491">
    <property type="term" value="F:oxidoreductase activity"/>
    <property type="evidence" value="ECO:0007669"/>
    <property type="project" value="InterPro"/>
</dbReference>
<evidence type="ECO:0000313" key="6">
    <source>
        <dbReference type="EMBL" id="EAT77636.1"/>
    </source>
</evidence>
<dbReference type="EMBL" id="CH445359">
    <property type="protein sequence ID" value="EAT77636.1"/>
    <property type="molecule type" value="Genomic_DNA"/>
</dbReference>
<evidence type="ECO:0000256" key="1">
    <source>
        <dbReference type="ARBA" id="ARBA00022723"/>
    </source>
</evidence>
<dbReference type="Proteomes" id="UP000001055">
    <property type="component" value="Unassembled WGS sequence"/>
</dbReference>
<protein>
    <recommendedName>
        <fullName evidence="4 5">Tyrosinase copper-binding domain-containing protein</fullName>
    </recommendedName>
</protein>
<dbReference type="PROSITE" id="PS00498">
    <property type="entry name" value="TYROSINASE_2"/>
    <property type="match status" value="1"/>
</dbReference>
<dbReference type="GeneID" id="5982185"/>
<dbReference type="PROSITE" id="PS00497">
    <property type="entry name" value="TYROSINASE_1"/>
    <property type="match status" value="1"/>
</dbReference>
<evidence type="ECO:0000256" key="2">
    <source>
        <dbReference type="ARBA" id="ARBA00023008"/>
    </source>
</evidence>
<gene>
    <name evidence="6" type="ORF">SNOG_15093</name>
</gene>
<keyword evidence="2" id="KW-0186">Copper</keyword>
<dbReference type="PANTHER" id="PTHR11474:SF126">
    <property type="entry name" value="TYROSINASE-LIKE PROTEIN TYR-1-RELATED"/>
    <property type="match status" value="1"/>
</dbReference>
<dbReference type="Gene3D" id="1.10.1280.10">
    <property type="entry name" value="Di-copper center containing domain from catechol oxidase"/>
    <property type="match status" value="1"/>
</dbReference>
<name>Q0TZT9_PHANO</name>
<reference evidence="7" key="1">
    <citation type="journal article" date="2007" name="Plant Cell">
        <title>Dothideomycete-plant interactions illuminated by genome sequencing and EST analysis of the wheat pathogen Stagonospora nodorum.</title>
        <authorList>
            <person name="Hane J.K."/>
            <person name="Lowe R.G."/>
            <person name="Solomon P.S."/>
            <person name="Tan K.C."/>
            <person name="Schoch C.L."/>
            <person name="Spatafora J.W."/>
            <person name="Crous P.W."/>
            <person name="Kodira C."/>
            <person name="Birren B.W."/>
            <person name="Galagan J.E."/>
            <person name="Torriani S.F."/>
            <person name="McDonald B.A."/>
            <person name="Oliver R.P."/>
        </authorList>
    </citation>
    <scope>NUCLEOTIDE SEQUENCE [LARGE SCALE GENOMIC DNA]</scope>
    <source>
        <strain evidence="7">SN15 / ATCC MYA-4574 / FGSC 10173</strain>
    </source>
</reference>
<feature type="domain" description="Tyrosinase copper-binding" evidence="5">
    <location>
        <begin position="268"/>
        <end position="279"/>
    </location>
</feature>
<feature type="chain" id="PRO_5004177318" description="Tyrosinase copper-binding domain-containing protein" evidence="3">
    <location>
        <begin position="22"/>
        <end position="352"/>
    </location>
</feature>
<dbReference type="STRING" id="321614.Q0TZT9"/>
<dbReference type="SUPFAM" id="SSF48056">
    <property type="entry name" value="Di-copper centre-containing domain"/>
    <property type="match status" value="1"/>
</dbReference>
<accession>Q0TZT9</accession>
<keyword evidence="1" id="KW-0479">Metal-binding</keyword>
<sequence length="352" mass="39111">MLVLKLLPVCLCLAQWSAAAAVPPTNGSGTCTNPPKRMEWQVYHKCPQWRKSYTEAVLCLTRVKAGSPLNGTVNRFDEFQAVHKEQTPYIHIVGQFLLWHRYFLATYEKALKDECGWTLGQPYWDWSLDAEPLNETSARIFDSAIFNPDTGFGGNGYPKVAPPEMNPQNLTGNTGGGCVMNGPFAPPNFMLNLPTPHCLVRDFMPWIINRLAAPKLVEEALAQPDYFSFAKTVENWPKPRLSSIHSSGHYGVGGIQGTMADAEESPGDPLFYCHHGNIDRIFWQWQQKDLTARLNEVGGPIKPFDYSGKNVTLDFEVNIGPLAGNATIKDLLNTEGGYTCPALSDEESQEMA</sequence>
<dbReference type="RefSeq" id="XP_001805257.1">
    <property type="nucleotide sequence ID" value="XM_001805205.1"/>
</dbReference>
<keyword evidence="3" id="KW-0732">Signal</keyword>
<dbReference type="InterPro" id="IPR008922">
    <property type="entry name" value="Di-copper_centre_dom_sf"/>
</dbReference>